<keyword evidence="1" id="KW-0694">RNA-binding</keyword>
<dbReference type="Pfam" id="PF00013">
    <property type="entry name" value="KH_1"/>
    <property type="match status" value="1"/>
</dbReference>
<gene>
    <name evidence="5" type="ORF">D915_006442</name>
</gene>
<evidence type="ECO:0000256" key="2">
    <source>
        <dbReference type="SAM" id="Coils"/>
    </source>
</evidence>
<dbReference type="SUPFAM" id="SSF54791">
    <property type="entry name" value="Eukaryotic type KH-domain (KH-domain type I)"/>
    <property type="match status" value="1"/>
</dbReference>
<protein>
    <recommendedName>
        <fullName evidence="4">K Homology domain-containing protein</fullName>
    </recommendedName>
</protein>
<name>A0A4E0R7L6_FASHE</name>
<keyword evidence="2" id="KW-0175">Coiled coil</keyword>
<organism evidence="5 6">
    <name type="scientific">Fasciola hepatica</name>
    <name type="common">Liver fluke</name>
    <dbReference type="NCBI Taxonomy" id="6192"/>
    <lineage>
        <taxon>Eukaryota</taxon>
        <taxon>Metazoa</taxon>
        <taxon>Spiralia</taxon>
        <taxon>Lophotrochozoa</taxon>
        <taxon>Platyhelminthes</taxon>
        <taxon>Trematoda</taxon>
        <taxon>Digenea</taxon>
        <taxon>Plagiorchiida</taxon>
        <taxon>Echinostomata</taxon>
        <taxon>Echinostomatoidea</taxon>
        <taxon>Fasciolidae</taxon>
        <taxon>Fasciola</taxon>
    </lineage>
</organism>
<dbReference type="PROSITE" id="PS50084">
    <property type="entry name" value="KH_TYPE_1"/>
    <property type="match status" value="1"/>
</dbReference>
<feature type="compositionally biased region" description="Polar residues" evidence="3">
    <location>
        <begin position="283"/>
        <end position="292"/>
    </location>
</feature>
<evidence type="ECO:0000256" key="1">
    <source>
        <dbReference type="PROSITE-ProRule" id="PRU00117"/>
    </source>
</evidence>
<reference evidence="5" key="1">
    <citation type="submission" date="2019-03" db="EMBL/GenBank/DDBJ databases">
        <title>Improved annotation for the trematode Fasciola hepatica.</title>
        <authorList>
            <person name="Choi Y.-J."/>
            <person name="Martin J."/>
            <person name="Mitreva M."/>
        </authorList>
    </citation>
    <scope>NUCLEOTIDE SEQUENCE [LARGE SCALE GENOMIC DNA]</scope>
</reference>
<keyword evidence="6" id="KW-1185">Reference proteome</keyword>
<dbReference type="SMART" id="SM00322">
    <property type="entry name" value="KH"/>
    <property type="match status" value="1"/>
</dbReference>
<feature type="domain" description="K Homology" evidence="4">
    <location>
        <begin position="1"/>
        <end position="69"/>
    </location>
</feature>
<accession>A0A4E0R7L6</accession>
<feature type="non-terminal residue" evidence="5">
    <location>
        <position position="1"/>
    </location>
</feature>
<feature type="region of interest" description="Disordered" evidence="3">
    <location>
        <begin position="267"/>
        <end position="292"/>
    </location>
</feature>
<dbReference type="Proteomes" id="UP000230066">
    <property type="component" value="Unassembled WGS sequence"/>
</dbReference>
<dbReference type="GO" id="GO:0003723">
    <property type="term" value="F:RNA binding"/>
    <property type="evidence" value="ECO:0007669"/>
    <property type="project" value="UniProtKB-UniRule"/>
</dbReference>
<sequence length="548" mass="61267">ELIHVDPKFHGVLIGRQGSNITRFREQHNVELLFPDRMETDPKLSMEIRIVGPKDAVAQAKADLEAMIKTLEDEVEQTVSVNPSLLKDVVTYRRAFPNPELDRVRVIMPKNLGPLNESTTGSVDGDQHSVIKLIGQKACVESACQALQNMIRDIEEQSTKEFPLTEPSQFIALDRARTHFRDLEHQYRVFISLRRSTDNSSSVQGSPEKANEPHAPPSGSLFITGRPERIDQLYEEEIRPMLPIEEEFPVAQEFHRGLIVNLSTERRGRNVQTGPPVRGERGTQPTEDSGQQSETLCKAAEIKQKYNVLIRLPPQNAVGANVVYLRGTPTQLSSAKAELAEWVKHCEELKADRIARNFELSLPIPTRFISWLLSIKREFTQAQDVLMFITPGSSVAAVNGTCEPRSEVIANGHKAETVVTVNENSLVDGDISKRLNDADHENGDDDVEDCNEANLVDGKPQESSKVHSTYAAQSIQERLSTVVLRGYQHKVEEAKVKLEAMIQQQLSQVTEELCIPAELDRLNPDSRPVQSTRYLEELLPTSGSALNA</sequence>
<dbReference type="InterPro" id="IPR004087">
    <property type="entry name" value="KH_dom"/>
</dbReference>
<dbReference type="AlphaFoldDB" id="A0A4E0R7L6"/>
<feature type="region of interest" description="Disordered" evidence="3">
    <location>
        <begin position="196"/>
        <end position="226"/>
    </location>
</feature>
<evidence type="ECO:0000259" key="4">
    <source>
        <dbReference type="SMART" id="SM00322"/>
    </source>
</evidence>
<dbReference type="EMBL" id="JXXN02002423">
    <property type="protein sequence ID" value="THD22955.1"/>
    <property type="molecule type" value="Genomic_DNA"/>
</dbReference>
<dbReference type="CDD" id="cd02394">
    <property type="entry name" value="KH-I_Vigilin_rpt6"/>
    <property type="match status" value="1"/>
</dbReference>
<evidence type="ECO:0000313" key="5">
    <source>
        <dbReference type="EMBL" id="THD22955.1"/>
    </source>
</evidence>
<comment type="caution">
    <text evidence="5">The sequence shown here is derived from an EMBL/GenBank/DDBJ whole genome shotgun (WGS) entry which is preliminary data.</text>
</comment>
<proteinExistence type="predicted"/>
<dbReference type="InterPro" id="IPR004088">
    <property type="entry name" value="KH_dom_type_1"/>
</dbReference>
<dbReference type="Gene3D" id="3.30.1370.10">
    <property type="entry name" value="K Homology domain, type 1"/>
    <property type="match status" value="2"/>
</dbReference>
<feature type="coiled-coil region" evidence="2">
    <location>
        <begin position="54"/>
        <end position="81"/>
    </location>
</feature>
<evidence type="ECO:0000313" key="6">
    <source>
        <dbReference type="Proteomes" id="UP000230066"/>
    </source>
</evidence>
<dbReference type="InterPro" id="IPR036612">
    <property type="entry name" value="KH_dom_type_1_sf"/>
</dbReference>
<evidence type="ECO:0000256" key="3">
    <source>
        <dbReference type="SAM" id="MobiDB-lite"/>
    </source>
</evidence>